<gene>
    <name evidence="2" type="ORF">DPMN_121418</name>
</gene>
<keyword evidence="1" id="KW-0732">Signal</keyword>
<reference evidence="2" key="2">
    <citation type="submission" date="2020-11" db="EMBL/GenBank/DDBJ databases">
        <authorList>
            <person name="McCartney M.A."/>
            <person name="Auch B."/>
            <person name="Kono T."/>
            <person name="Mallez S."/>
            <person name="Becker A."/>
            <person name="Gohl D.M."/>
            <person name="Silverstein K.A.T."/>
            <person name="Koren S."/>
            <person name="Bechman K.B."/>
            <person name="Herman A."/>
            <person name="Abrahante J.E."/>
            <person name="Garbe J."/>
        </authorList>
    </citation>
    <scope>NUCLEOTIDE SEQUENCE</scope>
    <source>
        <strain evidence="2">Duluth1</strain>
        <tissue evidence="2">Whole animal</tissue>
    </source>
</reference>
<accession>A0A9D4GLL5</accession>
<name>A0A9D4GLL5_DREPO</name>
<proteinExistence type="predicted"/>
<protein>
    <submittedName>
        <fullName evidence="2">Uncharacterized protein</fullName>
    </submittedName>
</protein>
<sequence>MRSSSFYLAAVLVSLTLPLAVGGINDAASAGMEIVPHFIHLHTPTHCDGQTDRQTDGRCNHYMPSFGGIKNKSEVFTASDYQKNCPSKLYVFESYLTGLTIQEDVLTKFYEYWAINLPSFAFKSV</sequence>
<keyword evidence="3" id="KW-1185">Reference proteome</keyword>
<dbReference type="EMBL" id="JAIWYP010000005">
    <property type="protein sequence ID" value="KAH3819676.1"/>
    <property type="molecule type" value="Genomic_DNA"/>
</dbReference>
<reference evidence="2" key="1">
    <citation type="journal article" date="2019" name="bioRxiv">
        <title>The Genome of the Zebra Mussel, Dreissena polymorpha: A Resource for Invasive Species Research.</title>
        <authorList>
            <person name="McCartney M.A."/>
            <person name="Auch B."/>
            <person name="Kono T."/>
            <person name="Mallez S."/>
            <person name="Zhang Y."/>
            <person name="Obille A."/>
            <person name="Becker A."/>
            <person name="Abrahante J.E."/>
            <person name="Garbe J."/>
            <person name="Badalamenti J.P."/>
            <person name="Herman A."/>
            <person name="Mangelson H."/>
            <person name="Liachko I."/>
            <person name="Sullivan S."/>
            <person name="Sone E.D."/>
            <person name="Koren S."/>
            <person name="Silverstein K.A.T."/>
            <person name="Beckman K.B."/>
            <person name="Gohl D.M."/>
        </authorList>
    </citation>
    <scope>NUCLEOTIDE SEQUENCE</scope>
    <source>
        <strain evidence="2">Duluth1</strain>
        <tissue evidence="2">Whole animal</tissue>
    </source>
</reference>
<evidence type="ECO:0000313" key="2">
    <source>
        <dbReference type="EMBL" id="KAH3819676.1"/>
    </source>
</evidence>
<evidence type="ECO:0000313" key="3">
    <source>
        <dbReference type="Proteomes" id="UP000828390"/>
    </source>
</evidence>
<evidence type="ECO:0000256" key="1">
    <source>
        <dbReference type="SAM" id="SignalP"/>
    </source>
</evidence>
<dbReference type="AlphaFoldDB" id="A0A9D4GLL5"/>
<organism evidence="2 3">
    <name type="scientific">Dreissena polymorpha</name>
    <name type="common">Zebra mussel</name>
    <name type="synonym">Mytilus polymorpha</name>
    <dbReference type="NCBI Taxonomy" id="45954"/>
    <lineage>
        <taxon>Eukaryota</taxon>
        <taxon>Metazoa</taxon>
        <taxon>Spiralia</taxon>
        <taxon>Lophotrochozoa</taxon>
        <taxon>Mollusca</taxon>
        <taxon>Bivalvia</taxon>
        <taxon>Autobranchia</taxon>
        <taxon>Heteroconchia</taxon>
        <taxon>Euheterodonta</taxon>
        <taxon>Imparidentia</taxon>
        <taxon>Neoheterodontei</taxon>
        <taxon>Myida</taxon>
        <taxon>Dreissenoidea</taxon>
        <taxon>Dreissenidae</taxon>
        <taxon>Dreissena</taxon>
    </lineage>
</organism>
<feature type="chain" id="PRO_5039050788" evidence="1">
    <location>
        <begin position="23"/>
        <end position="125"/>
    </location>
</feature>
<feature type="signal peptide" evidence="1">
    <location>
        <begin position="1"/>
        <end position="22"/>
    </location>
</feature>
<dbReference type="Proteomes" id="UP000828390">
    <property type="component" value="Unassembled WGS sequence"/>
</dbReference>
<comment type="caution">
    <text evidence="2">The sequence shown here is derived from an EMBL/GenBank/DDBJ whole genome shotgun (WGS) entry which is preliminary data.</text>
</comment>